<dbReference type="PROSITE" id="PS50931">
    <property type="entry name" value="HTH_LYSR"/>
    <property type="match status" value="1"/>
</dbReference>
<evidence type="ECO:0000256" key="1">
    <source>
        <dbReference type="ARBA" id="ARBA00009437"/>
    </source>
</evidence>
<dbReference type="RefSeq" id="WP_319628256.1">
    <property type="nucleotide sequence ID" value="NZ_JAWXRB010000043.1"/>
</dbReference>
<dbReference type="Gene3D" id="3.40.190.10">
    <property type="entry name" value="Periplasmic binding protein-like II"/>
    <property type="match status" value="2"/>
</dbReference>
<gene>
    <name evidence="6" type="ORF">SIL20_09295</name>
</gene>
<dbReference type="Gene3D" id="1.10.10.10">
    <property type="entry name" value="Winged helix-like DNA-binding domain superfamily/Winged helix DNA-binding domain"/>
    <property type="match status" value="1"/>
</dbReference>
<evidence type="ECO:0000256" key="2">
    <source>
        <dbReference type="ARBA" id="ARBA00023015"/>
    </source>
</evidence>
<dbReference type="Pfam" id="PF00126">
    <property type="entry name" value="HTH_1"/>
    <property type="match status" value="1"/>
</dbReference>
<dbReference type="Pfam" id="PF03466">
    <property type="entry name" value="LysR_substrate"/>
    <property type="match status" value="1"/>
</dbReference>
<dbReference type="PANTHER" id="PTHR30118">
    <property type="entry name" value="HTH-TYPE TRANSCRIPTIONAL REGULATOR LEUO-RELATED"/>
    <property type="match status" value="1"/>
</dbReference>
<feature type="domain" description="HTH lysR-type" evidence="5">
    <location>
        <begin position="10"/>
        <end position="67"/>
    </location>
</feature>
<dbReference type="InterPro" id="IPR005119">
    <property type="entry name" value="LysR_subst-bd"/>
</dbReference>
<dbReference type="GO" id="GO:0003700">
    <property type="term" value="F:DNA-binding transcription factor activity"/>
    <property type="evidence" value="ECO:0007669"/>
    <property type="project" value="InterPro"/>
</dbReference>
<evidence type="ECO:0000256" key="3">
    <source>
        <dbReference type="ARBA" id="ARBA00023125"/>
    </source>
</evidence>
<protein>
    <submittedName>
        <fullName evidence="6">LysR family transcriptional regulator</fullName>
    </submittedName>
</protein>
<dbReference type="GO" id="GO:0003677">
    <property type="term" value="F:DNA binding"/>
    <property type="evidence" value="ECO:0007669"/>
    <property type="project" value="UniProtKB-KW"/>
</dbReference>
<evidence type="ECO:0000313" key="7">
    <source>
        <dbReference type="Proteomes" id="UP001282336"/>
    </source>
</evidence>
<keyword evidence="4" id="KW-0804">Transcription</keyword>
<organism evidence="6 7">
    <name type="scientific">Scandinavium lactucae</name>
    <dbReference type="NCBI Taxonomy" id="3095028"/>
    <lineage>
        <taxon>Bacteria</taxon>
        <taxon>Pseudomonadati</taxon>
        <taxon>Pseudomonadota</taxon>
        <taxon>Gammaproteobacteria</taxon>
        <taxon>Enterobacterales</taxon>
        <taxon>Enterobacteriaceae</taxon>
        <taxon>Scandinavium</taxon>
    </lineage>
</organism>
<dbReference type="InterPro" id="IPR050389">
    <property type="entry name" value="LysR-type_TF"/>
</dbReference>
<proteinExistence type="inferred from homology"/>
<comment type="caution">
    <text evidence="6">The sequence shown here is derived from an EMBL/GenBank/DDBJ whole genome shotgun (WGS) entry which is preliminary data.</text>
</comment>
<dbReference type="Proteomes" id="UP001282336">
    <property type="component" value="Unassembled WGS sequence"/>
</dbReference>
<evidence type="ECO:0000256" key="4">
    <source>
        <dbReference type="ARBA" id="ARBA00023163"/>
    </source>
</evidence>
<dbReference type="AlphaFoldDB" id="A0AAJ2VXB9"/>
<name>A0AAJ2VXB9_9ENTR</name>
<evidence type="ECO:0000313" key="6">
    <source>
        <dbReference type="EMBL" id="MDX6031703.1"/>
    </source>
</evidence>
<evidence type="ECO:0000259" key="5">
    <source>
        <dbReference type="PROSITE" id="PS50931"/>
    </source>
</evidence>
<keyword evidence="3" id="KW-0238">DNA-binding</keyword>
<dbReference type="InterPro" id="IPR000847">
    <property type="entry name" value="LysR_HTH_N"/>
</dbReference>
<dbReference type="InterPro" id="IPR036390">
    <property type="entry name" value="WH_DNA-bd_sf"/>
</dbReference>
<dbReference type="InterPro" id="IPR036388">
    <property type="entry name" value="WH-like_DNA-bd_sf"/>
</dbReference>
<dbReference type="SUPFAM" id="SSF53850">
    <property type="entry name" value="Periplasmic binding protein-like II"/>
    <property type="match status" value="1"/>
</dbReference>
<accession>A0AAJ2VXB9</accession>
<dbReference type="SUPFAM" id="SSF46785">
    <property type="entry name" value="Winged helix' DNA-binding domain"/>
    <property type="match status" value="1"/>
</dbReference>
<reference evidence="6" key="1">
    <citation type="submission" date="2023-11" db="EMBL/GenBank/DDBJ databases">
        <title>Scandinavium wanjuensis sp. nov., isolated from lettuce South Korea.</title>
        <authorList>
            <person name="Park J."/>
            <person name="Park S."/>
            <person name="Oh K.K."/>
            <person name="Cho G.S."/>
            <person name="Franz C.M.A.P."/>
        </authorList>
    </citation>
    <scope>NUCLEOTIDE SEQUENCE</scope>
    <source>
        <strain evidence="6">V105_12</strain>
    </source>
</reference>
<dbReference type="EMBL" id="JAWXRC010000024">
    <property type="protein sequence ID" value="MDX6031703.1"/>
    <property type="molecule type" value="Genomic_DNA"/>
</dbReference>
<dbReference type="PANTHER" id="PTHR30118:SF6">
    <property type="entry name" value="HTH-TYPE TRANSCRIPTIONAL REGULATOR LEUO"/>
    <property type="match status" value="1"/>
</dbReference>
<sequence>METSSAAREFDLNLIRVLDAVVNAGNATKASKRLNLTPAAVSLALRRLQHTYNEVLFIRTKEGLVPTMRAREIHHTYNQILELVDTTFDSMAWRKLNKEIVICGSDIIEQCFLSELIEFDAFEQYLINHRTNWSRDAKTCRELLLSGEADLAITFDPPSGNEFTQVSIENFSQYSVVCSQHNPLSSLDKLSLHHFYSFPHAVIHNGASSSALIEEENRQLFTGPYSGRRLIGYRGESINGLLSIVERSSMIAVIPQRLAHFFQLQRNYAITLIPLPDEISIKPLALYAVWSQQNKFKKDIASIIAILQSVAH</sequence>
<keyword evidence="2" id="KW-0805">Transcription regulation</keyword>
<comment type="similarity">
    <text evidence="1">Belongs to the LysR transcriptional regulatory family.</text>
</comment>